<dbReference type="EC" id="3.2.1.1" evidence="2"/>
<dbReference type="GO" id="GO:0030246">
    <property type="term" value="F:carbohydrate binding"/>
    <property type="evidence" value="ECO:0007669"/>
    <property type="project" value="InterPro"/>
</dbReference>
<name>A0A934QCI3_9MICO</name>
<dbReference type="GO" id="GO:0004556">
    <property type="term" value="F:alpha-amylase activity"/>
    <property type="evidence" value="ECO:0007669"/>
    <property type="project" value="UniProtKB-EC"/>
</dbReference>
<keyword evidence="7" id="KW-1185">Reference proteome</keyword>
<dbReference type="InterPro" id="IPR013784">
    <property type="entry name" value="Carb-bd-like_fold"/>
</dbReference>
<proteinExistence type="predicted"/>
<evidence type="ECO:0000313" key="6">
    <source>
        <dbReference type="EMBL" id="MBK0420747.1"/>
    </source>
</evidence>
<dbReference type="SUPFAM" id="SSF49452">
    <property type="entry name" value="Starch-binding domain-like"/>
    <property type="match status" value="1"/>
</dbReference>
<protein>
    <recommendedName>
        <fullName evidence="2">alpha-amylase</fullName>
        <ecNumber evidence="2">3.2.1.1</ecNumber>
    </recommendedName>
    <alternativeName>
        <fullName evidence="3">1,4-alpha-D-glucan glucanohydrolase</fullName>
    </alternativeName>
</protein>
<dbReference type="EMBL" id="JAEHOI010000002">
    <property type="protein sequence ID" value="MBK0420747.1"/>
    <property type="molecule type" value="Genomic_DNA"/>
</dbReference>
<evidence type="ECO:0000256" key="3">
    <source>
        <dbReference type="ARBA" id="ARBA00030238"/>
    </source>
</evidence>
<feature type="region of interest" description="Disordered" evidence="4">
    <location>
        <begin position="411"/>
        <end position="466"/>
    </location>
</feature>
<evidence type="ECO:0000256" key="1">
    <source>
        <dbReference type="ARBA" id="ARBA00000548"/>
    </source>
</evidence>
<evidence type="ECO:0000256" key="4">
    <source>
        <dbReference type="SAM" id="MobiDB-lite"/>
    </source>
</evidence>
<dbReference type="Proteomes" id="UP000618733">
    <property type="component" value="Unassembled WGS sequence"/>
</dbReference>
<organism evidence="6 7">
    <name type="scientific">Leucobacter edaphi</name>
    <dbReference type="NCBI Taxonomy" id="2796472"/>
    <lineage>
        <taxon>Bacteria</taxon>
        <taxon>Bacillati</taxon>
        <taxon>Actinomycetota</taxon>
        <taxon>Actinomycetes</taxon>
        <taxon>Micrococcales</taxon>
        <taxon>Microbacteriaceae</taxon>
        <taxon>Leucobacter</taxon>
    </lineage>
</organism>
<gene>
    <name evidence="6" type="ORF">JD292_01450</name>
</gene>
<dbReference type="InterPro" id="IPR032109">
    <property type="entry name" value="Big_3_5"/>
</dbReference>
<dbReference type="RefSeq" id="WP_200130967.1">
    <property type="nucleotide sequence ID" value="NZ_JAEHOI010000002.1"/>
</dbReference>
<dbReference type="InterPro" id="IPR013783">
    <property type="entry name" value="Ig-like_fold"/>
</dbReference>
<accession>A0A934QCI3</accession>
<evidence type="ECO:0000313" key="7">
    <source>
        <dbReference type="Proteomes" id="UP000618733"/>
    </source>
</evidence>
<dbReference type="Pfam" id="PF16640">
    <property type="entry name" value="Big_3_5"/>
    <property type="match status" value="1"/>
</dbReference>
<comment type="caution">
    <text evidence="6">The sequence shown here is derived from an EMBL/GenBank/DDBJ whole genome shotgun (WGS) entry which is preliminary data.</text>
</comment>
<evidence type="ECO:0000256" key="2">
    <source>
        <dbReference type="ARBA" id="ARBA00012595"/>
    </source>
</evidence>
<evidence type="ECO:0000259" key="5">
    <source>
        <dbReference type="Pfam" id="PF16640"/>
    </source>
</evidence>
<dbReference type="Gene3D" id="2.60.40.10">
    <property type="entry name" value="Immunoglobulins"/>
    <property type="match status" value="1"/>
</dbReference>
<dbReference type="GO" id="GO:0005975">
    <property type="term" value="P:carbohydrate metabolic process"/>
    <property type="evidence" value="ECO:0007669"/>
    <property type="project" value="UniProtKB-ARBA"/>
</dbReference>
<feature type="domain" description="Bacterial Ig-like" evidence="5">
    <location>
        <begin position="246"/>
        <end position="321"/>
    </location>
</feature>
<sequence>MSSIRSDRTASSRRARRNGMMTALTAAAILLFPLVSGTAPASALTEVAPEMPVSSQSGFGSVTVPDQSPGFSSFNTVSGSVIRTPNSTDTVLQSVDIPIHNTHSENTAIHFRALVVRWDAENTHPVGEPLAVSAAAPIPLTTAPKPGMTWVPFALETPLDPDTDYFVAATTLYDVATNPPQSKNHPISLGVSESGETVVSQLALEPSHLSDPSKWQGMFAGVRPGKLAMRLVFDAPQPAITRSVQVASAAVTYGQPATLTATVDEDGEDGGTVTFSVADAPAGSAEVTERTARVRLAASAHPAGEYQVTAHYVDPAGAEAHAENRLVVARADTAITAIVHAETAPEGLSGTITGVHGTIPSGSVSLIDSTGAGSGSATIGADGSFAFPRVAAGTYRVSFAGDVNHLPSEHTVIIPVPSGPNPVDPGTSDPDPKPDSSAPGASGTEPGAGSRGAGTGGSEPLAATGSGTPLHLAAIVAALIGSGAALLLRRGRAETA</sequence>
<reference evidence="6" key="1">
    <citation type="submission" date="2020-12" db="EMBL/GenBank/DDBJ databases">
        <title>Leucobacter sp. CAS2, isolated from Chromium sludge.</title>
        <authorList>
            <person name="Xu Z."/>
        </authorList>
    </citation>
    <scope>NUCLEOTIDE SEQUENCE</scope>
    <source>
        <strain evidence="6">CSA2</strain>
    </source>
</reference>
<dbReference type="Gene3D" id="2.60.40.1120">
    <property type="entry name" value="Carboxypeptidase-like, regulatory domain"/>
    <property type="match status" value="1"/>
</dbReference>
<feature type="compositionally biased region" description="Low complexity" evidence="4">
    <location>
        <begin position="424"/>
        <end position="443"/>
    </location>
</feature>
<comment type="catalytic activity">
    <reaction evidence="1">
        <text>Endohydrolysis of (1-&gt;4)-alpha-D-glucosidic linkages in polysaccharides containing three or more (1-&gt;4)-alpha-linked D-glucose units.</text>
        <dbReference type="EC" id="3.2.1.1"/>
    </reaction>
</comment>
<dbReference type="AlphaFoldDB" id="A0A934QCI3"/>